<dbReference type="InterPro" id="IPR010559">
    <property type="entry name" value="Sig_transdc_His_kin_internal"/>
</dbReference>
<dbReference type="GO" id="GO:0005524">
    <property type="term" value="F:ATP binding"/>
    <property type="evidence" value="ECO:0007669"/>
    <property type="project" value="UniProtKB-KW"/>
</dbReference>
<feature type="domain" description="HAMP" evidence="13">
    <location>
        <begin position="304"/>
        <end position="348"/>
    </location>
</feature>
<dbReference type="GO" id="GO:0005886">
    <property type="term" value="C:plasma membrane"/>
    <property type="evidence" value="ECO:0007669"/>
    <property type="project" value="UniProtKB-SubCell"/>
</dbReference>
<evidence type="ECO:0000259" key="13">
    <source>
        <dbReference type="PROSITE" id="PS50885"/>
    </source>
</evidence>
<feature type="transmembrane region" description="Helical" evidence="12">
    <location>
        <begin position="15"/>
        <end position="39"/>
    </location>
</feature>
<evidence type="ECO:0000256" key="9">
    <source>
        <dbReference type="ARBA" id="ARBA00022989"/>
    </source>
</evidence>
<keyword evidence="3" id="KW-0597">Phosphoprotein</keyword>
<dbReference type="InterPro" id="IPR003660">
    <property type="entry name" value="HAMP_dom"/>
</dbReference>
<evidence type="ECO:0000256" key="6">
    <source>
        <dbReference type="ARBA" id="ARBA00022741"/>
    </source>
</evidence>
<feature type="transmembrane region" description="Helical" evidence="12">
    <location>
        <begin position="265"/>
        <end position="289"/>
    </location>
</feature>
<organism evidence="14 15">
    <name type="scientific">[Clostridium] clostridioforme 90A8</name>
    <dbReference type="NCBI Taxonomy" id="999408"/>
    <lineage>
        <taxon>Bacteria</taxon>
        <taxon>Bacillati</taxon>
        <taxon>Bacillota</taxon>
        <taxon>Clostridia</taxon>
        <taxon>Lachnospirales</taxon>
        <taxon>Lachnospiraceae</taxon>
        <taxon>Enterocloster</taxon>
    </lineage>
</organism>
<comment type="subcellular location">
    <subcellularLocation>
        <location evidence="1">Cell membrane</location>
        <topology evidence="1">Multi-pass membrane protein</topology>
    </subcellularLocation>
</comment>
<dbReference type="InterPro" id="IPR036890">
    <property type="entry name" value="HATPase_C_sf"/>
</dbReference>
<accession>A0A0E2H4R6</accession>
<keyword evidence="8" id="KW-0067">ATP-binding</keyword>
<dbReference type="InterPro" id="IPR050640">
    <property type="entry name" value="Bact_2-comp_sensor_kinase"/>
</dbReference>
<evidence type="ECO:0000256" key="5">
    <source>
        <dbReference type="ARBA" id="ARBA00022692"/>
    </source>
</evidence>
<evidence type="ECO:0000256" key="11">
    <source>
        <dbReference type="ARBA" id="ARBA00023136"/>
    </source>
</evidence>
<keyword evidence="11 12" id="KW-0472">Membrane</keyword>
<name>A0A0E2H4R6_9FIRM</name>
<dbReference type="EMBL" id="AGYR01000050">
    <property type="protein sequence ID" value="ENZ09557.1"/>
    <property type="molecule type" value="Genomic_DNA"/>
</dbReference>
<dbReference type="HOGENOM" id="CLU_020473_6_2_9"/>
<keyword evidence="5 12" id="KW-0812">Transmembrane</keyword>
<dbReference type="InterPro" id="IPR003594">
    <property type="entry name" value="HATPase_dom"/>
</dbReference>
<dbReference type="PROSITE" id="PS50885">
    <property type="entry name" value="HAMP"/>
    <property type="match status" value="1"/>
</dbReference>
<dbReference type="GO" id="GO:0000155">
    <property type="term" value="F:phosphorelay sensor kinase activity"/>
    <property type="evidence" value="ECO:0007669"/>
    <property type="project" value="InterPro"/>
</dbReference>
<dbReference type="RefSeq" id="WP_002594139.1">
    <property type="nucleotide sequence ID" value="NZ_KB850984.1"/>
</dbReference>
<keyword evidence="6" id="KW-0547">Nucleotide-binding</keyword>
<proteinExistence type="predicted"/>
<dbReference type="Pfam" id="PF06580">
    <property type="entry name" value="His_kinase"/>
    <property type="match status" value="1"/>
</dbReference>
<keyword evidence="2" id="KW-1003">Cell membrane</keyword>
<dbReference type="PATRIC" id="fig|999408.3.peg.4703"/>
<reference evidence="14 15" key="1">
    <citation type="submission" date="2013-01" db="EMBL/GenBank/DDBJ databases">
        <title>The Genome Sequence of Clostridium clostridioforme 90A8.</title>
        <authorList>
            <consortium name="The Broad Institute Genome Sequencing Platform"/>
            <person name="Earl A."/>
            <person name="Ward D."/>
            <person name="Feldgarden M."/>
            <person name="Gevers D."/>
            <person name="Courvalin P."/>
            <person name="Lambert T."/>
            <person name="Walker B."/>
            <person name="Young S.K."/>
            <person name="Zeng Q."/>
            <person name="Gargeya S."/>
            <person name="Fitzgerald M."/>
            <person name="Haas B."/>
            <person name="Abouelleil A."/>
            <person name="Alvarado L."/>
            <person name="Arachchi H.M."/>
            <person name="Berlin A.M."/>
            <person name="Chapman S.B."/>
            <person name="Dewar J."/>
            <person name="Goldberg J."/>
            <person name="Griggs A."/>
            <person name="Gujja S."/>
            <person name="Hansen M."/>
            <person name="Howarth C."/>
            <person name="Imamovic A."/>
            <person name="Larimer J."/>
            <person name="McCowan C."/>
            <person name="Murphy C."/>
            <person name="Neiman D."/>
            <person name="Pearson M."/>
            <person name="Priest M."/>
            <person name="Roberts A."/>
            <person name="Saif S."/>
            <person name="Shea T."/>
            <person name="Sisk P."/>
            <person name="Sykes S."/>
            <person name="Wortman J."/>
            <person name="Nusbaum C."/>
            <person name="Birren B."/>
        </authorList>
    </citation>
    <scope>NUCLEOTIDE SEQUENCE [LARGE SCALE GENOMIC DNA]</scope>
    <source>
        <strain evidence="14 15">90A8</strain>
    </source>
</reference>
<evidence type="ECO:0000256" key="12">
    <source>
        <dbReference type="SAM" id="Phobius"/>
    </source>
</evidence>
<protein>
    <submittedName>
        <fullName evidence="14">Two-component system sensor histidine kinase LytS</fullName>
    </submittedName>
</protein>
<evidence type="ECO:0000256" key="2">
    <source>
        <dbReference type="ARBA" id="ARBA00022475"/>
    </source>
</evidence>
<evidence type="ECO:0000256" key="10">
    <source>
        <dbReference type="ARBA" id="ARBA00023012"/>
    </source>
</evidence>
<evidence type="ECO:0000256" key="1">
    <source>
        <dbReference type="ARBA" id="ARBA00004651"/>
    </source>
</evidence>
<sequence length="570" mass="64678">MKKERYFRHELERMFIAYAIVPAVVFTLVCGLLFMTVLLHGKKSGNIEHSRYVAGLLDNVLARYEDGVEEMASQPGLLDRVRDQDGKAELSGIFYGITNSLGLEGDLFVMDSSRNILLSSRSDLPPFLDVPEGVSWGIFDDMDREPNRTALKLAEGWKNGGSTIVIGRSVMDGNKKQGYILCSIPSSQFKALVDKPDIQTIIADPFGWAYVSSNYSFLNSSNQVMKVLMESGRYLSHKKQMYLVSRQRVPRGGFTVYSISDIQNIVISLGLGSGLVITALVLMTLWMLLNSRKVTEIKTEDFYKILDVMENARDGDLEGVIRIHSDNEFKIIADAYNETIQSLRIQMENNRKMAELVSMAQNKQLESQFNPHFLYNTLENIRYMCKLEPATAERMVFSLSNLLRYSLDGSKAEVTLKEDLEHLESYLTILKRRFGERFRCRIDVEPETMDLRIPKLVLQPMIENAVKYGFGKQLNLTVELKAYIHEGKLIMICRDDGVGIPQCTLSELTALLEQKENPRRHSGLYNIHRRIDILYGRPYGVEIRSAEGHGTTLVVTLPVKREESDGCCVC</sequence>
<evidence type="ECO:0000313" key="14">
    <source>
        <dbReference type="EMBL" id="ENZ09557.1"/>
    </source>
</evidence>
<comment type="caution">
    <text evidence="14">The sequence shown here is derived from an EMBL/GenBank/DDBJ whole genome shotgun (WGS) entry which is preliminary data.</text>
</comment>
<evidence type="ECO:0000313" key="15">
    <source>
        <dbReference type="Proteomes" id="UP000013085"/>
    </source>
</evidence>
<keyword evidence="4" id="KW-0808">Transferase</keyword>
<evidence type="ECO:0000256" key="3">
    <source>
        <dbReference type="ARBA" id="ARBA00022553"/>
    </source>
</evidence>
<dbReference type="Gene3D" id="3.30.565.10">
    <property type="entry name" value="Histidine kinase-like ATPase, C-terminal domain"/>
    <property type="match status" value="1"/>
</dbReference>
<evidence type="ECO:0000256" key="8">
    <source>
        <dbReference type="ARBA" id="ARBA00022840"/>
    </source>
</evidence>
<evidence type="ECO:0000256" key="7">
    <source>
        <dbReference type="ARBA" id="ARBA00022777"/>
    </source>
</evidence>
<evidence type="ECO:0000256" key="4">
    <source>
        <dbReference type="ARBA" id="ARBA00022679"/>
    </source>
</evidence>
<dbReference type="PANTHER" id="PTHR34220">
    <property type="entry name" value="SENSOR HISTIDINE KINASE YPDA"/>
    <property type="match status" value="1"/>
</dbReference>
<dbReference type="PANTHER" id="PTHR34220:SF11">
    <property type="entry name" value="SENSOR PROTEIN KINASE HPTS"/>
    <property type="match status" value="1"/>
</dbReference>
<keyword evidence="10" id="KW-0902">Two-component regulatory system</keyword>
<keyword evidence="7 14" id="KW-0418">Kinase</keyword>
<dbReference type="SUPFAM" id="SSF55874">
    <property type="entry name" value="ATPase domain of HSP90 chaperone/DNA topoisomerase II/histidine kinase"/>
    <property type="match status" value="1"/>
</dbReference>
<gene>
    <name evidence="14" type="ORF">HMPREF1090_04383</name>
</gene>
<dbReference type="Proteomes" id="UP000013085">
    <property type="component" value="Unassembled WGS sequence"/>
</dbReference>
<dbReference type="AlphaFoldDB" id="A0A0E2H4R6"/>
<keyword evidence="9 12" id="KW-1133">Transmembrane helix</keyword>
<dbReference type="Pfam" id="PF02518">
    <property type="entry name" value="HATPase_c"/>
    <property type="match status" value="1"/>
</dbReference>